<organism evidence="2 3">
    <name type="scientific">Triparma retinervis</name>
    <dbReference type="NCBI Taxonomy" id="2557542"/>
    <lineage>
        <taxon>Eukaryota</taxon>
        <taxon>Sar</taxon>
        <taxon>Stramenopiles</taxon>
        <taxon>Ochrophyta</taxon>
        <taxon>Bolidophyceae</taxon>
        <taxon>Parmales</taxon>
        <taxon>Triparmaceae</taxon>
        <taxon>Triparma</taxon>
    </lineage>
</organism>
<accession>A0A9W7DUB6</accession>
<protein>
    <submittedName>
        <fullName evidence="2">Uncharacterized protein</fullName>
    </submittedName>
</protein>
<feature type="region of interest" description="Disordered" evidence="1">
    <location>
        <begin position="1"/>
        <end position="22"/>
    </location>
</feature>
<evidence type="ECO:0000256" key="1">
    <source>
        <dbReference type="SAM" id="MobiDB-lite"/>
    </source>
</evidence>
<feature type="non-terminal residue" evidence="2">
    <location>
        <position position="1"/>
    </location>
</feature>
<reference evidence="2" key="1">
    <citation type="submission" date="2022-07" db="EMBL/GenBank/DDBJ databases">
        <title>Genome analysis of Parmales, a sister group of diatoms, reveals the evolutionary specialization of diatoms from phago-mixotrophs to photoautotrophs.</title>
        <authorList>
            <person name="Ban H."/>
            <person name="Sato S."/>
            <person name="Yoshikawa S."/>
            <person name="Kazumasa Y."/>
            <person name="Nakamura Y."/>
            <person name="Ichinomiya M."/>
            <person name="Saitoh K."/>
            <person name="Sato N."/>
            <person name="Blanc-Mathieu R."/>
            <person name="Endo H."/>
            <person name="Kuwata A."/>
            <person name="Ogata H."/>
        </authorList>
    </citation>
    <scope>NUCLEOTIDE SEQUENCE</scope>
</reference>
<dbReference type="Proteomes" id="UP001165082">
    <property type="component" value="Unassembled WGS sequence"/>
</dbReference>
<evidence type="ECO:0000313" key="3">
    <source>
        <dbReference type="Proteomes" id="UP001165082"/>
    </source>
</evidence>
<dbReference type="EMBL" id="BRXZ01001965">
    <property type="protein sequence ID" value="GMH50998.1"/>
    <property type="molecule type" value="Genomic_DNA"/>
</dbReference>
<sequence length="57" mass="6143">MAPHPDAGTEIKPTMVDVPGGNLEPNEEIAVDGFVEKGLPLSQRNDATYNKFDGVYP</sequence>
<evidence type="ECO:0000313" key="2">
    <source>
        <dbReference type="EMBL" id="GMH50998.1"/>
    </source>
</evidence>
<name>A0A9W7DUB6_9STRA</name>
<dbReference type="AlphaFoldDB" id="A0A9W7DUB6"/>
<keyword evidence="3" id="KW-1185">Reference proteome</keyword>
<proteinExistence type="predicted"/>
<gene>
    <name evidence="2" type="ORF">TrRE_jg12419</name>
</gene>
<comment type="caution">
    <text evidence="2">The sequence shown here is derived from an EMBL/GenBank/DDBJ whole genome shotgun (WGS) entry which is preliminary data.</text>
</comment>